<dbReference type="EMBL" id="CP157963">
    <property type="protein sequence ID" value="XBT97726.1"/>
    <property type="molecule type" value="Genomic_DNA"/>
</dbReference>
<dbReference type="RefSeq" id="WP_349962928.1">
    <property type="nucleotide sequence ID" value="NZ_CP157963.1"/>
</dbReference>
<dbReference type="AlphaFoldDB" id="A0AAU7S5M6"/>
<proteinExistence type="predicted"/>
<geneLocation type="plasmid" evidence="1">
    <name>unnamed3</name>
</geneLocation>
<evidence type="ECO:0000313" key="1">
    <source>
        <dbReference type="EMBL" id="XBT97726.1"/>
    </source>
</evidence>
<accession>A0AAU7S5M6</accession>
<reference evidence="1" key="1">
    <citation type="submission" date="2024-06" db="EMBL/GenBank/DDBJ databases">
        <authorList>
            <person name="Li T."/>
            <person name="Gao R."/>
        </authorList>
    </citation>
    <scope>NUCLEOTIDE SEQUENCE</scope>
    <source>
        <strain evidence="1">ZPR3</strain>
        <plasmid evidence="1">unnamed3</plasmid>
    </source>
</reference>
<name>A0AAU7S5M6_9HYPH</name>
<evidence type="ECO:0008006" key="2">
    <source>
        <dbReference type="Google" id="ProtNLM"/>
    </source>
</evidence>
<keyword evidence="1" id="KW-0614">Plasmid</keyword>
<gene>
    <name evidence="1" type="ORF">ABM479_34005</name>
</gene>
<sequence length="73" mass="7964">MSGKHTNLDDIERKATAPGFGDIFRQKRVSVGYGMDEVAIITGLTTTEIRAVECGGDVSPRIMARLKRVLNLS</sequence>
<organism evidence="1">
    <name type="scientific">Rhizobium sp. ZPR3</name>
    <dbReference type="NCBI Taxonomy" id="3158967"/>
    <lineage>
        <taxon>Bacteria</taxon>
        <taxon>Pseudomonadati</taxon>
        <taxon>Pseudomonadota</taxon>
        <taxon>Alphaproteobacteria</taxon>
        <taxon>Hyphomicrobiales</taxon>
        <taxon>Rhizobiaceae</taxon>
        <taxon>Rhizobium/Agrobacterium group</taxon>
        <taxon>Rhizobium</taxon>
    </lineage>
</organism>
<protein>
    <recommendedName>
        <fullName evidence="2">XRE family transcriptional regulator</fullName>
    </recommendedName>
</protein>